<dbReference type="AlphaFoldDB" id="A0A9D4HVC3"/>
<reference evidence="1" key="2">
    <citation type="submission" date="2020-11" db="EMBL/GenBank/DDBJ databases">
        <authorList>
            <person name="McCartney M.A."/>
            <person name="Auch B."/>
            <person name="Kono T."/>
            <person name="Mallez S."/>
            <person name="Becker A."/>
            <person name="Gohl D.M."/>
            <person name="Silverstein K.A.T."/>
            <person name="Koren S."/>
            <person name="Bechman K.B."/>
            <person name="Herman A."/>
            <person name="Abrahante J.E."/>
            <person name="Garbe J."/>
        </authorList>
    </citation>
    <scope>NUCLEOTIDE SEQUENCE</scope>
    <source>
        <strain evidence="1">Duluth1</strain>
        <tissue evidence="1">Whole animal</tissue>
    </source>
</reference>
<comment type="caution">
    <text evidence="1">The sequence shown here is derived from an EMBL/GenBank/DDBJ whole genome shotgun (WGS) entry which is preliminary data.</text>
</comment>
<dbReference type="Proteomes" id="UP000828390">
    <property type="component" value="Unassembled WGS sequence"/>
</dbReference>
<organism evidence="1 2">
    <name type="scientific">Dreissena polymorpha</name>
    <name type="common">Zebra mussel</name>
    <name type="synonym">Mytilus polymorpha</name>
    <dbReference type="NCBI Taxonomy" id="45954"/>
    <lineage>
        <taxon>Eukaryota</taxon>
        <taxon>Metazoa</taxon>
        <taxon>Spiralia</taxon>
        <taxon>Lophotrochozoa</taxon>
        <taxon>Mollusca</taxon>
        <taxon>Bivalvia</taxon>
        <taxon>Autobranchia</taxon>
        <taxon>Heteroconchia</taxon>
        <taxon>Euheterodonta</taxon>
        <taxon>Imparidentia</taxon>
        <taxon>Neoheterodontei</taxon>
        <taxon>Myida</taxon>
        <taxon>Dreissenoidea</taxon>
        <taxon>Dreissenidae</taxon>
        <taxon>Dreissena</taxon>
    </lineage>
</organism>
<sequence>MELKCSKKCDEMAAKMHDHIHSLDVQAQLKGRINIDIAPDEDLIKMSVLQQIEKLMVEEVKDFEKREQIVAKARDQIRMDINQKYHILIEKLVEVEKSIENTKSEGITMLSHGHIFIKWSTYEVAVVSLIWCRLSDQKIPYEGVS</sequence>
<accession>A0A9D4HVC3</accession>
<keyword evidence="2" id="KW-1185">Reference proteome</keyword>
<evidence type="ECO:0000313" key="1">
    <source>
        <dbReference type="EMBL" id="KAH3734317.1"/>
    </source>
</evidence>
<name>A0A9D4HVC3_DREPO</name>
<protein>
    <submittedName>
        <fullName evidence="1">Uncharacterized protein</fullName>
    </submittedName>
</protein>
<gene>
    <name evidence="1" type="ORF">DPMN_040756</name>
</gene>
<proteinExistence type="predicted"/>
<evidence type="ECO:0000313" key="2">
    <source>
        <dbReference type="Proteomes" id="UP000828390"/>
    </source>
</evidence>
<reference evidence="1" key="1">
    <citation type="journal article" date="2019" name="bioRxiv">
        <title>The Genome of the Zebra Mussel, Dreissena polymorpha: A Resource for Invasive Species Research.</title>
        <authorList>
            <person name="McCartney M.A."/>
            <person name="Auch B."/>
            <person name="Kono T."/>
            <person name="Mallez S."/>
            <person name="Zhang Y."/>
            <person name="Obille A."/>
            <person name="Becker A."/>
            <person name="Abrahante J.E."/>
            <person name="Garbe J."/>
            <person name="Badalamenti J.P."/>
            <person name="Herman A."/>
            <person name="Mangelson H."/>
            <person name="Liachko I."/>
            <person name="Sullivan S."/>
            <person name="Sone E.D."/>
            <person name="Koren S."/>
            <person name="Silverstein K.A.T."/>
            <person name="Beckman K.B."/>
            <person name="Gohl D.M."/>
        </authorList>
    </citation>
    <scope>NUCLEOTIDE SEQUENCE</scope>
    <source>
        <strain evidence="1">Duluth1</strain>
        <tissue evidence="1">Whole animal</tissue>
    </source>
</reference>
<dbReference type="EMBL" id="JAIWYP010000011">
    <property type="protein sequence ID" value="KAH3734317.1"/>
    <property type="molecule type" value="Genomic_DNA"/>
</dbReference>